<dbReference type="PRINTS" id="PR01590">
    <property type="entry name" value="HTHFIS"/>
</dbReference>
<dbReference type="Gene3D" id="1.10.8.60">
    <property type="match status" value="1"/>
</dbReference>
<dbReference type="PROSITE" id="PS00688">
    <property type="entry name" value="SIGMA54_INTERACT_3"/>
    <property type="match status" value="1"/>
</dbReference>
<dbReference type="CDD" id="cd00156">
    <property type="entry name" value="REC"/>
    <property type="match status" value="1"/>
</dbReference>
<dbReference type="Pfam" id="PF00072">
    <property type="entry name" value="Response_reg"/>
    <property type="match status" value="1"/>
</dbReference>
<dbReference type="Gene3D" id="3.40.50.2300">
    <property type="match status" value="1"/>
</dbReference>
<dbReference type="InterPro" id="IPR002078">
    <property type="entry name" value="Sigma_54_int"/>
</dbReference>
<evidence type="ECO:0000256" key="4">
    <source>
        <dbReference type="ARBA" id="ARBA00023125"/>
    </source>
</evidence>
<keyword evidence="3" id="KW-0805">Transcription regulation</keyword>
<reference evidence="9" key="1">
    <citation type="submission" date="2019-08" db="EMBL/GenBank/DDBJ databases">
        <title>Genomic characterization of a novel candidate phylum (ARYD3) from a high temperature, high salinity tertiary oil reservoir in north central Oklahoma, USA.</title>
        <authorList>
            <person name="Youssef N.H."/>
            <person name="Yadav A."/>
            <person name="Elshahed M.S."/>
        </authorList>
    </citation>
    <scope>NUCLEOTIDE SEQUENCE [LARGE SCALE GENOMIC DNA]</scope>
    <source>
        <strain evidence="9">ARYD3</strain>
    </source>
</reference>
<keyword evidence="5" id="KW-0804">Transcription</keyword>
<dbReference type="PROSITE" id="PS00676">
    <property type="entry name" value="SIGMA54_INTERACT_2"/>
    <property type="match status" value="1"/>
</dbReference>
<dbReference type="Pfam" id="PF00158">
    <property type="entry name" value="Sigma54_activat"/>
    <property type="match status" value="1"/>
</dbReference>
<evidence type="ECO:0000256" key="6">
    <source>
        <dbReference type="PROSITE-ProRule" id="PRU00169"/>
    </source>
</evidence>
<dbReference type="Pfam" id="PF25601">
    <property type="entry name" value="AAA_lid_14"/>
    <property type="match status" value="1"/>
</dbReference>
<dbReference type="InterPro" id="IPR009057">
    <property type="entry name" value="Homeodomain-like_sf"/>
</dbReference>
<keyword evidence="2" id="KW-0067">ATP-binding</keyword>
<evidence type="ECO:0000256" key="2">
    <source>
        <dbReference type="ARBA" id="ARBA00022840"/>
    </source>
</evidence>
<dbReference type="GO" id="GO:0005524">
    <property type="term" value="F:ATP binding"/>
    <property type="evidence" value="ECO:0007669"/>
    <property type="project" value="UniProtKB-KW"/>
</dbReference>
<dbReference type="GO" id="GO:0043565">
    <property type="term" value="F:sequence-specific DNA binding"/>
    <property type="evidence" value="ECO:0007669"/>
    <property type="project" value="InterPro"/>
</dbReference>
<dbReference type="GO" id="GO:0006355">
    <property type="term" value="P:regulation of DNA-templated transcription"/>
    <property type="evidence" value="ECO:0007669"/>
    <property type="project" value="InterPro"/>
</dbReference>
<dbReference type="Pfam" id="PF02954">
    <property type="entry name" value="HTH_8"/>
    <property type="match status" value="1"/>
</dbReference>
<dbReference type="PROSITE" id="PS50045">
    <property type="entry name" value="SIGMA54_INTERACT_4"/>
    <property type="match status" value="1"/>
</dbReference>
<evidence type="ECO:0000259" key="7">
    <source>
        <dbReference type="PROSITE" id="PS50045"/>
    </source>
</evidence>
<dbReference type="InterPro" id="IPR027417">
    <property type="entry name" value="P-loop_NTPase"/>
</dbReference>
<dbReference type="Proteomes" id="UP000324143">
    <property type="component" value="Unassembled WGS sequence"/>
</dbReference>
<dbReference type="Gene3D" id="3.40.50.300">
    <property type="entry name" value="P-loop containing nucleotide triphosphate hydrolases"/>
    <property type="match status" value="1"/>
</dbReference>
<dbReference type="InterPro" id="IPR001789">
    <property type="entry name" value="Sig_transdc_resp-reg_receiver"/>
</dbReference>
<dbReference type="InterPro" id="IPR025662">
    <property type="entry name" value="Sigma_54_int_dom_ATP-bd_1"/>
</dbReference>
<evidence type="ECO:0000313" key="9">
    <source>
        <dbReference type="EMBL" id="TYB31390.1"/>
    </source>
</evidence>
<evidence type="ECO:0000256" key="1">
    <source>
        <dbReference type="ARBA" id="ARBA00022741"/>
    </source>
</evidence>
<dbReference type="PROSITE" id="PS50110">
    <property type="entry name" value="RESPONSE_REGULATORY"/>
    <property type="match status" value="1"/>
</dbReference>
<dbReference type="SUPFAM" id="SSF52540">
    <property type="entry name" value="P-loop containing nucleoside triphosphate hydrolases"/>
    <property type="match status" value="1"/>
</dbReference>
<dbReference type="Gene3D" id="1.10.10.60">
    <property type="entry name" value="Homeodomain-like"/>
    <property type="match status" value="1"/>
</dbReference>
<dbReference type="EMBL" id="VSIX01000035">
    <property type="protein sequence ID" value="TYB31390.1"/>
    <property type="molecule type" value="Genomic_DNA"/>
</dbReference>
<organism evidence="9 10">
    <name type="scientific">Candidatus Mcinerneyibacterium aminivorans</name>
    <dbReference type="NCBI Taxonomy" id="2703815"/>
    <lineage>
        <taxon>Bacteria</taxon>
        <taxon>Candidatus Macinerneyibacteriota</taxon>
        <taxon>Candidatus Mcinerneyibacteria</taxon>
        <taxon>Candidatus Mcinerneyibacteriales</taxon>
        <taxon>Candidatus Mcinerneyibacteriaceae</taxon>
        <taxon>Candidatus Mcinerneyibacterium</taxon>
    </lineage>
</organism>
<dbReference type="GO" id="GO:0000160">
    <property type="term" value="P:phosphorelay signal transduction system"/>
    <property type="evidence" value="ECO:0007669"/>
    <property type="project" value="InterPro"/>
</dbReference>
<dbReference type="InterPro" id="IPR002197">
    <property type="entry name" value="HTH_Fis"/>
</dbReference>
<keyword evidence="4" id="KW-0238">DNA-binding</keyword>
<keyword evidence="10" id="KW-1185">Reference proteome</keyword>
<dbReference type="SUPFAM" id="SSF46689">
    <property type="entry name" value="Homeodomain-like"/>
    <property type="match status" value="1"/>
</dbReference>
<dbReference type="SUPFAM" id="SSF52172">
    <property type="entry name" value="CheY-like"/>
    <property type="match status" value="1"/>
</dbReference>
<dbReference type="PANTHER" id="PTHR32071">
    <property type="entry name" value="TRANSCRIPTIONAL REGULATORY PROTEIN"/>
    <property type="match status" value="1"/>
</dbReference>
<protein>
    <submittedName>
        <fullName evidence="9">Sigma-54-dependent Fis family transcriptional regulator</fullName>
    </submittedName>
</protein>
<dbReference type="InterPro" id="IPR025944">
    <property type="entry name" value="Sigma_54_int_dom_CS"/>
</dbReference>
<sequence length="435" mass="50110">MKILIVEDDRAQLKYLSNFVESLGNEVFKTVSGKKAIELIKNNADLDLIISDYKLEELNGLIVLNKAKEINKDIDVIIVTAYGNTDDAVFAMKKGAYDYINKPLNFDELKLIIDKIKTKNDLENQVESFKSNLEKPELIYKSDKMKEVINKADNASQNDVTVLIHGESGTGKELVAEYIHNNSNRKNSVLVKVFCAAIPENLIESELFGYRKGAFTGAEEDYKGKFEYADGGSILIDEITEIPLNLQVKLLRVIENKEITRVGEHRSKKLDIKFITTTNRKIQEEVNKGNFREDLLYRINVFPIEIPPLRKRKEDIDILVDYFLKKYNKKYGTDINLADNEIEQLKNYNWPGNVRELENTIINLVISGNKNILNNLFSENIIKLNNTELTLDELEKKYIRKILKKTDNNKTEAAKILNIHRNTLQRKIKEYNLDS</sequence>
<dbReference type="SMART" id="SM00382">
    <property type="entry name" value="AAA"/>
    <property type="match status" value="1"/>
</dbReference>
<keyword evidence="1" id="KW-0547">Nucleotide-binding</keyword>
<keyword evidence="6" id="KW-0597">Phosphoprotein</keyword>
<comment type="caution">
    <text evidence="9">The sequence shown here is derived from an EMBL/GenBank/DDBJ whole genome shotgun (WGS) entry which is preliminary data.</text>
</comment>
<dbReference type="CDD" id="cd00009">
    <property type="entry name" value="AAA"/>
    <property type="match status" value="1"/>
</dbReference>
<dbReference type="InterPro" id="IPR003593">
    <property type="entry name" value="AAA+_ATPase"/>
</dbReference>
<feature type="domain" description="Sigma-54 factor interaction" evidence="7">
    <location>
        <begin position="138"/>
        <end position="366"/>
    </location>
</feature>
<accession>A0A5D0MIY6</accession>
<dbReference type="SMART" id="SM00448">
    <property type="entry name" value="REC"/>
    <property type="match status" value="1"/>
</dbReference>
<evidence type="ECO:0000259" key="8">
    <source>
        <dbReference type="PROSITE" id="PS50110"/>
    </source>
</evidence>
<evidence type="ECO:0000256" key="5">
    <source>
        <dbReference type="ARBA" id="ARBA00023163"/>
    </source>
</evidence>
<evidence type="ECO:0000256" key="3">
    <source>
        <dbReference type="ARBA" id="ARBA00023015"/>
    </source>
</evidence>
<proteinExistence type="predicted"/>
<feature type="domain" description="Response regulatory" evidence="8">
    <location>
        <begin position="2"/>
        <end position="117"/>
    </location>
</feature>
<name>A0A5D0MIY6_9BACT</name>
<dbReference type="AlphaFoldDB" id="A0A5D0MIY6"/>
<gene>
    <name evidence="9" type="ORF">FXF47_04430</name>
</gene>
<dbReference type="InterPro" id="IPR011006">
    <property type="entry name" value="CheY-like_superfamily"/>
</dbReference>
<feature type="modified residue" description="4-aspartylphosphate" evidence="6">
    <location>
        <position position="52"/>
    </location>
</feature>
<dbReference type="FunFam" id="3.40.50.300:FF:000006">
    <property type="entry name" value="DNA-binding transcriptional regulator NtrC"/>
    <property type="match status" value="1"/>
</dbReference>
<evidence type="ECO:0000313" key="10">
    <source>
        <dbReference type="Proteomes" id="UP000324143"/>
    </source>
</evidence>
<dbReference type="InterPro" id="IPR058031">
    <property type="entry name" value="AAA_lid_NorR"/>
</dbReference>
<dbReference type="PROSITE" id="PS00675">
    <property type="entry name" value="SIGMA54_INTERACT_1"/>
    <property type="match status" value="1"/>
</dbReference>
<dbReference type="InterPro" id="IPR025943">
    <property type="entry name" value="Sigma_54_int_dom_ATP-bd_2"/>
</dbReference>